<proteinExistence type="predicted"/>
<accession>A0A644XWV2</accession>
<comment type="caution">
    <text evidence="1">The sequence shown here is derived from an EMBL/GenBank/DDBJ whole genome shotgun (WGS) entry which is preliminary data.</text>
</comment>
<gene>
    <name evidence="1" type="ORF">SDC9_67126</name>
</gene>
<name>A0A644XWV2_9ZZZZ</name>
<evidence type="ECO:0000313" key="1">
    <source>
        <dbReference type="EMBL" id="MPM20690.1"/>
    </source>
</evidence>
<dbReference type="AlphaFoldDB" id="A0A644XWV2"/>
<organism evidence="1">
    <name type="scientific">bioreactor metagenome</name>
    <dbReference type="NCBI Taxonomy" id="1076179"/>
    <lineage>
        <taxon>unclassified sequences</taxon>
        <taxon>metagenomes</taxon>
        <taxon>ecological metagenomes</taxon>
    </lineage>
</organism>
<reference evidence="1" key="1">
    <citation type="submission" date="2019-08" db="EMBL/GenBank/DDBJ databases">
        <authorList>
            <person name="Kucharzyk K."/>
            <person name="Murdoch R.W."/>
            <person name="Higgins S."/>
            <person name="Loffler F."/>
        </authorList>
    </citation>
    <scope>NUCLEOTIDE SEQUENCE</scope>
</reference>
<protein>
    <submittedName>
        <fullName evidence="1">Uncharacterized protein</fullName>
    </submittedName>
</protein>
<sequence length="105" mass="12122">MDEKVILICQPLKTLLPDGSEEPYGFSLHLSEPERILFYQEKNNSRMDPNLKLDGDSYHCIIDKKFYSQNKHEIHTKHGVVCHGDGCPFGEGCWLPPKYENQQNS</sequence>
<dbReference type="EMBL" id="VSSQ01003436">
    <property type="protein sequence ID" value="MPM20690.1"/>
    <property type="molecule type" value="Genomic_DNA"/>
</dbReference>